<dbReference type="Pfam" id="PF11149">
    <property type="entry name" value="DUF2924"/>
    <property type="match status" value="1"/>
</dbReference>
<dbReference type="AlphaFoldDB" id="A0A653A0Y3"/>
<evidence type="ECO:0000313" key="1">
    <source>
        <dbReference type="EMBL" id="VBB41701.1"/>
    </source>
</evidence>
<proteinExistence type="predicted"/>
<organism evidence="1">
    <name type="scientific">Uncultured Desulfatiglans sp</name>
    <dbReference type="NCBI Taxonomy" id="1748965"/>
    <lineage>
        <taxon>Bacteria</taxon>
        <taxon>Pseudomonadati</taxon>
        <taxon>Thermodesulfobacteriota</taxon>
        <taxon>Desulfobacteria</taxon>
        <taxon>Desulfatiglandales</taxon>
        <taxon>Desulfatiglandaceae</taxon>
        <taxon>Desulfatiglans</taxon>
        <taxon>environmental samples</taxon>
    </lineage>
</organism>
<sequence>MNETTYQQVQALSRMTVGELRERYIDVFGEETRSHHKDFLRKRIAWRLQALAEGSLSERARRRAEEIANDADLRIRMLRDPIKPGLMEVRERSVSGRLQPQRDSRLPLPGTLLVREFRGRDIVAKVLDKGFEYDGRWFKSLSAVAQEATGSKWNGFLFFGLVEPKGPQDQDNEPDGRNE</sequence>
<gene>
    <name evidence="1" type="ORF">TRIP_B170003</name>
</gene>
<accession>A0A653A0Y3</accession>
<dbReference type="EMBL" id="UPXX01000009">
    <property type="protein sequence ID" value="VBB41701.1"/>
    <property type="molecule type" value="Genomic_DNA"/>
</dbReference>
<dbReference type="InterPro" id="IPR021322">
    <property type="entry name" value="DUF2924"/>
</dbReference>
<reference evidence="1" key="1">
    <citation type="submission" date="2018-07" db="EMBL/GenBank/DDBJ databases">
        <authorList>
            <consortium name="Genoscope - CEA"/>
            <person name="William W."/>
        </authorList>
    </citation>
    <scope>NUCLEOTIDE SEQUENCE</scope>
    <source>
        <strain evidence="1">IK1</strain>
    </source>
</reference>
<name>A0A653A0Y3_UNCDX</name>
<protein>
    <submittedName>
        <fullName evidence="1">Putative bacteriophage related protein</fullName>
    </submittedName>
</protein>